<keyword evidence="3" id="KW-1185">Reference proteome</keyword>
<dbReference type="OrthoDB" id="6336102at2"/>
<dbReference type="AlphaFoldDB" id="A0A3N5YQ43"/>
<evidence type="ECO:0000313" key="2">
    <source>
        <dbReference type="EMBL" id="RPJ68111.1"/>
    </source>
</evidence>
<accession>A0A3N5YQ43</accession>
<feature type="chain" id="PRO_5017935991" evidence="1">
    <location>
        <begin position="30"/>
        <end position="197"/>
    </location>
</feature>
<evidence type="ECO:0000256" key="1">
    <source>
        <dbReference type="SAM" id="SignalP"/>
    </source>
</evidence>
<organism evidence="2 3">
    <name type="scientific">Alteromonas sediminis</name>
    <dbReference type="NCBI Taxonomy" id="2259342"/>
    <lineage>
        <taxon>Bacteria</taxon>
        <taxon>Pseudomonadati</taxon>
        <taxon>Pseudomonadota</taxon>
        <taxon>Gammaproteobacteria</taxon>
        <taxon>Alteromonadales</taxon>
        <taxon>Alteromonadaceae</taxon>
        <taxon>Alteromonas/Salinimonas group</taxon>
        <taxon>Alteromonas</taxon>
    </lineage>
</organism>
<gene>
    <name evidence="2" type="ORF">DRW07_01480</name>
</gene>
<keyword evidence="1" id="KW-0732">Signal</keyword>
<sequence>MNSRHFTHTVKMFSAATLMSSLIALNAFASDATSQVQNEKALQSEQMQVNEELSHEELAAELAKDIEVIEVTGSRPLGYFKRKSQLAELEFYQAFNDYVDVDKFKVKCRKESPLGSRVQHTVCYPQYLLSKLAKDSNFALQAGLRTPSASETDIVTTNEKAEFAKYSEELVKKHPELLAKLVEFGDAKKAYNERKGQ</sequence>
<dbReference type="EMBL" id="RPOK01000001">
    <property type="protein sequence ID" value="RPJ68111.1"/>
    <property type="molecule type" value="Genomic_DNA"/>
</dbReference>
<comment type="caution">
    <text evidence="2">The sequence shown here is derived from an EMBL/GenBank/DDBJ whole genome shotgun (WGS) entry which is preliminary data.</text>
</comment>
<evidence type="ECO:0000313" key="3">
    <source>
        <dbReference type="Proteomes" id="UP000275281"/>
    </source>
</evidence>
<feature type="signal peptide" evidence="1">
    <location>
        <begin position="1"/>
        <end position="29"/>
    </location>
</feature>
<dbReference type="Proteomes" id="UP000275281">
    <property type="component" value="Unassembled WGS sequence"/>
</dbReference>
<name>A0A3N5YQ43_9ALTE</name>
<protein>
    <submittedName>
        <fullName evidence="2">Uncharacterized protein</fullName>
    </submittedName>
</protein>
<reference evidence="2 3" key="1">
    <citation type="submission" date="2018-11" db="EMBL/GenBank/DDBJ databases">
        <authorList>
            <person name="Ye M.-Q."/>
            <person name="Du Z.-J."/>
        </authorList>
    </citation>
    <scope>NUCLEOTIDE SEQUENCE [LARGE SCALE GENOMIC DNA]</scope>
    <source>
        <strain evidence="2 3">U0105</strain>
    </source>
</reference>
<dbReference type="RefSeq" id="WP_124026113.1">
    <property type="nucleotide sequence ID" value="NZ_JBHRSN010000005.1"/>
</dbReference>
<proteinExistence type="predicted"/>